<keyword evidence="1" id="KW-0175">Coiled coil</keyword>
<protein>
    <submittedName>
        <fullName evidence="4">Chromosome segregation protein</fullName>
    </submittedName>
</protein>
<dbReference type="AlphaFoldDB" id="A0A5C6AW41"/>
<comment type="caution">
    <text evidence="4">The sequence shown here is derived from an EMBL/GenBank/DDBJ whole genome shotgun (WGS) entry which is preliminary data.</text>
</comment>
<dbReference type="InterPro" id="IPR038734">
    <property type="entry name" value="YhaN_AAA"/>
</dbReference>
<accession>A0A5C6AW41</accession>
<evidence type="ECO:0000256" key="1">
    <source>
        <dbReference type="SAM" id="Coils"/>
    </source>
</evidence>
<feature type="coiled-coil region" evidence="1">
    <location>
        <begin position="914"/>
        <end position="969"/>
    </location>
</feature>
<name>A0A5C6AW41_9BACT</name>
<dbReference type="Pfam" id="PF13514">
    <property type="entry name" value="AAA_27"/>
    <property type="match status" value="1"/>
</dbReference>
<feature type="domain" description="YhaN AAA" evidence="3">
    <location>
        <begin position="1"/>
        <end position="207"/>
    </location>
</feature>
<dbReference type="PANTHER" id="PTHR41259:SF1">
    <property type="entry name" value="DOUBLE-STRAND BREAK REPAIR RAD50 ATPASE, PUTATIVE-RELATED"/>
    <property type="match status" value="1"/>
</dbReference>
<reference evidence="4 5" key="1">
    <citation type="submission" date="2019-02" db="EMBL/GenBank/DDBJ databases">
        <title>Deep-cultivation of Planctomycetes and their phenomic and genomic characterization uncovers novel biology.</title>
        <authorList>
            <person name="Wiegand S."/>
            <person name="Jogler M."/>
            <person name="Boedeker C."/>
            <person name="Pinto D."/>
            <person name="Vollmers J."/>
            <person name="Rivas-Marin E."/>
            <person name="Kohn T."/>
            <person name="Peeters S.H."/>
            <person name="Heuer A."/>
            <person name="Rast P."/>
            <person name="Oberbeckmann S."/>
            <person name="Bunk B."/>
            <person name="Jeske O."/>
            <person name="Meyerdierks A."/>
            <person name="Storesund J.E."/>
            <person name="Kallscheuer N."/>
            <person name="Luecker S."/>
            <person name="Lage O.M."/>
            <person name="Pohl T."/>
            <person name="Merkel B.J."/>
            <person name="Hornburger P."/>
            <person name="Mueller R.-W."/>
            <person name="Bruemmer F."/>
            <person name="Labrenz M."/>
            <person name="Spormann A.M."/>
            <person name="Op Den Camp H."/>
            <person name="Overmann J."/>
            <person name="Amann R."/>
            <person name="Jetten M.S.M."/>
            <person name="Mascher T."/>
            <person name="Medema M.H."/>
            <person name="Devos D.P."/>
            <person name="Kaster A.-K."/>
            <person name="Ovreas L."/>
            <person name="Rohde M."/>
            <person name="Galperin M.Y."/>
            <person name="Jogler C."/>
        </authorList>
    </citation>
    <scope>NUCLEOTIDE SEQUENCE [LARGE SCALE GENOMIC DNA]</scope>
    <source>
        <strain evidence="4 5">Pla52n</strain>
    </source>
</reference>
<proteinExistence type="predicted"/>
<dbReference type="RefSeq" id="WP_146520691.1">
    <property type="nucleotide sequence ID" value="NZ_CP151726.1"/>
</dbReference>
<organism evidence="4 5">
    <name type="scientific">Stieleria varia</name>
    <dbReference type="NCBI Taxonomy" id="2528005"/>
    <lineage>
        <taxon>Bacteria</taxon>
        <taxon>Pseudomonadati</taxon>
        <taxon>Planctomycetota</taxon>
        <taxon>Planctomycetia</taxon>
        <taxon>Pirellulales</taxon>
        <taxon>Pirellulaceae</taxon>
        <taxon>Stieleria</taxon>
    </lineage>
</organism>
<dbReference type="PANTHER" id="PTHR41259">
    <property type="entry name" value="DOUBLE-STRAND BREAK REPAIR RAD50 ATPASE, PUTATIVE-RELATED"/>
    <property type="match status" value="1"/>
</dbReference>
<feature type="coiled-coil region" evidence="1">
    <location>
        <begin position="380"/>
        <end position="421"/>
    </location>
</feature>
<dbReference type="OrthoDB" id="9764467at2"/>
<sequence>MIIERLDLKAFGQFTDVSLDLSAGPRRFHLIYGPNESGKSTCMRAISSLLFGIPSRSTDDYLHDSVRMRVGGKLIDVDGTELSVVRRKRGKQKLHAADDKSPVDETLLQQMLGGIDEEAFHHRFGLSHDQLVAGGKAILDSKGELGEILFSAGAGVGQLKAIQSQLENECKELFASNARKPVLNVLLSELDEKRKKLRESQVMPAEYKQLVQRRVDFEGKAKRLAVEHVRCQRRREQLQGFRSAAGVVPIWRRQSQRLAELGDVAALDEDFAARRREALRDREDFEQRVAGMKADLAELERQLELTHVHPEIIDHEKEIVSLFQEIAARQAASTDQSVLKKRVHTLNRHLREHLKDLDIQLDDKATQQEIDEAIAKVHVSDATQASINELAGEYKRLREKEKDERQRVEMLRKRLADLDDELERTPMAGDPQMIDSVLSDIGAPDAMLAAAEQWKLECDELQSECRRLMVELGLADIELQDAVERRIASLAEVDDHDTAIAHCERNRDAAIAERQRLLDQQRDALSTLAQLHSEQTLPTEAELAEQRRLRDESIDAMESVAENAQEVRQRARSLKVQTREADLTVDTIRAHHQQVAQRATVQRELVLLEGKLTSAAQAVEESESVVRETHGRWQELWKACGIRAESPRQMRKWIATHQALCDKYDSLNQCRSKQDAAQSKIKRTARRLASILEIAMSAMPVTSVVGAESNDALGEMNLEALHDVAQQIKSELMDSARRLDDLKRRRKETVEELPNAESALAASEKQREQWDADWNQATESFSGQRDQSPSAISARLQKIAKIREEKRERDIVIGRIHSIDSDADAFTARVNSIHRLLSLDTATGVPVADLANQLHRRLQDAKLAAAEHLRLVGQRDGLTKKLEEVITGLDRANVQLRELCKEAGVTEIDELPAMEERSRDKQRAASELATAEKQLMMVAGSESLTAFAVEVESQDLESLDQELVELDAKLAQLVPEMESVQQELGVIKREIALVDGGDTAAELNQTIQFLSGRFDREAQKYARLKIAAMILQRAIDHYRSENESPVLKIACEAFRDLTCGRYSSLRAEYDNSGKSQLHGVQASQAAGDDSETLVAVEHMSLGTADALYLAMRLASLEHQLSGGKTVPVVIDDCLIQLDDERTSAALRRFSSLSLRTQVILFTHHEHLVQLAQDCLGPDEVHFHRIAG</sequence>
<evidence type="ECO:0000259" key="3">
    <source>
        <dbReference type="Pfam" id="PF13514"/>
    </source>
</evidence>
<evidence type="ECO:0000313" key="5">
    <source>
        <dbReference type="Proteomes" id="UP000320176"/>
    </source>
</evidence>
<gene>
    <name evidence="4" type="ORF">Pla52n_33940</name>
</gene>
<dbReference type="SUPFAM" id="SSF52540">
    <property type="entry name" value="P-loop containing nucleoside triphosphate hydrolases"/>
    <property type="match status" value="1"/>
</dbReference>
<keyword evidence="5" id="KW-1185">Reference proteome</keyword>
<feature type="coiled-coil region" evidence="1">
    <location>
        <begin position="275"/>
        <end position="302"/>
    </location>
</feature>
<dbReference type="Proteomes" id="UP000320176">
    <property type="component" value="Unassembled WGS sequence"/>
</dbReference>
<dbReference type="Gene3D" id="3.40.50.300">
    <property type="entry name" value="P-loop containing nucleotide triphosphate hydrolases"/>
    <property type="match status" value="2"/>
</dbReference>
<dbReference type="InterPro" id="IPR027417">
    <property type="entry name" value="P-loop_NTPase"/>
</dbReference>
<evidence type="ECO:0000313" key="4">
    <source>
        <dbReference type="EMBL" id="TWU02344.1"/>
    </source>
</evidence>
<evidence type="ECO:0000256" key="2">
    <source>
        <dbReference type="SAM" id="MobiDB-lite"/>
    </source>
</evidence>
<feature type="region of interest" description="Disordered" evidence="2">
    <location>
        <begin position="748"/>
        <end position="771"/>
    </location>
</feature>
<dbReference type="EMBL" id="SJPN01000004">
    <property type="protein sequence ID" value="TWU02344.1"/>
    <property type="molecule type" value="Genomic_DNA"/>
</dbReference>